<evidence type="ECO:0000256" key="3">
    <source>
        <dbReference type="ARBA" id="ARBA00022426"/>
    </source>
</evidence>
<keyword evidence="8 13" id="KW-1133">Transmembrane helix</keyword>
<dbReference type="AlphaFoldDB" id="A0A1M5GRA9"/>
<evidence type="ECO:0000256" key="13">
    <source>
        <dbReference type="RuleBase" id="RU362101"/>
    </source>
</evidence>
<dbReference type="GO" id="GO:0005886">
    <property type="term" value="C:plasma membrane"/>
    <property type="evidence" value="ECO:0007669"/>
    <property type="project" value="UniProtKB-SubCell"/>
</dbReference>
<sequence>MKSSRRTALNCLAIMAIAIVADGVLHSALAQNPFGGPPAAPDAQVGGIVGWLLTKQSEFYREMSSTIRAAKADGSAVWTLLAISFAYGIFHAAGPGHGKAVISSYLVANEETARRGIVLSFVSALMQSLIAVLIVGIGAWLLNVTAKTMCGAERVIEIASYTLIAAFGVRLVWSKGGGFIRALRSTYSGSGPLLAPALAHAAALHHGHGHHSHDHGDHGHHHHDHAPARAIGHAHAEHDDPGHVHDEHCGHSHGPEPAQLSGPGGWRRGFGAVLTVGIRPCSGAILVLVFALAQGLFWAGVAATFVMGLGTAITVATIAVIAVSAKGLAQRMTAGRDGAGALVMRGIEFGAAGLVLLFGVGLLLGYIAAERVTCF</sequence>
<comment type="subcellular location">
    <subcellularLocation>
        <location evidence="2 13">Cell membrane</location>
        <topology evidence="2 13">Multi-pass membrane protein</topology>
    </subcellularLocation>
</comment>
<dbReference type="PANTHER" id="PTHR40659">
    <property type="entry name" value="NICKEL/COBALT EFFLUX SYSTEM RCNA"/>
    <property type="match status" value="1"/>
</dbReference>
<evidence type="ECO:0000256" key="1">
    <source>
        <dbReference type="ARBA" id="ARBA00002510"/>
    </source>
</evidence>
<comment type="function">
    <text evidence="1">Efflux system for nickel and cobalt.</text>
</comment>
<dbReference type="GO" id="GO:0010045">
    <property type="term" value="P:response to nickel cation"/>
    <property type="evidence" value="ECO:0007669"/>
    <property type="project" value="TreeGrafter"/>
</dbReference>
<organism evidence="16 17">
    <name type="scientific">Bradyrhizobium erythrophlei</name>
    <dbReference type="NCBI Taxonomy" id="1437360"/>
    <lineage>
        <taxon>Bacteria</taxon>
        <taxon>Pseudomonadati</taxon>
        <taxon>Pseudomonadota</taxon>
        <taxon>Alphaproteobacteria</taxon>
        <taxon>Hyphomicrobiales</taxon>
        <taxon>Nitrobacteraceae</taxon>
        <taxon>Bradyrhizobium</taxon>
    </lineage>
</organism>
<keyword evidence="12" id="KW-0170">Cobalt</keyword>
<dbReference type="RefSeq" id="WP_079564246.1">
    <property type="nucleotide sequence ID" value="NZ_LT670818.1"/>
</dbReference>
<keyword evidence="4 13" id="KW-0813">Transport</keyword>
<feature type="transmembrane region" description="Helical" evidence="13">
    <location>
        <begin position="117"/>
        <end position="142"/>
    </location>
</feature>
<keyword evidence="11 13" id="KW-0472">Membrane</keyword>
<dbReference type="Pfam" id="PF03824">
    <property type="entry name" value="NicO"/>
    <property type="match status" value="1"/>
</dbReference>
<dbReference type="GO" id="GO:0046583">
    <property type="term" value="F:monoatomic cation efflux transmembrane transporter activity"/>
    <property type="evidence" value="ECO:0007669"/>
    <property type="project" value="TreeGrafter"/>
</dbReference>
<evidence type="ECO:0000256" key="5">
    <source>
        <dbReference type="ARBA" id="ARBA00022475"/>
    </source>
</evidence>
<evidence type="ECO:0000256" key="4">
    <source>
        <dbReference type="ARBA" id="ARBA00022448"/>
    </source>
</evidence>
<evidence type="ECO:0000256" key="6">
    <source>
        <dbReference type="ARBA" id="ARBA00022596"/>
    </source>
</evidence>
<feature type="transmembrane region" description="Helical" evidence="13">
    <location>
        <begin position="76"/>
        <end position="96"/>
    </location>
</feature>
<feature type="compositionally biased region" description="Basic and acidic residues" evidence="14">
    <location>
        <begin position="234"/>
        <end position="254"/>
    </location>
</feature>
<evidence type="ECO:0000256" key="2">
    <source>
        <dbReference type="ARBA" id="ARBA00004651"/>
    </source>
</evidence>
<evidence type="ECO:0000256" key="7">
    <source>
        <dbReference type="ARBA" id="ARBA00022692"/>
    </source>
</evidence>
<feature type="transmembrane region" description="Helical" evidence="13">
    <location>
        <begin position="346"/>
        <end position="369"/>
    </location>
</feature>
<feature type="signal peptide" evidence="15">
    <location>
        <begin position="1"/>
        <end position="30"/>
    </location>
</feature>
<dbReference type="Proteomes" id="UP000190675">
    <property type="component" value="Chromosome I"/>
</dbReference>
<keyword evidence="3" id="KW-0171">Cobalt transport</keyword>
<evidence type="ECO:0000313" key="16">
    <source>
        <dbReference type="EMBL" id="SHG06022.1"/>
    </source>
</evidence>
<evidence type="ECO:0000256" key="11">
    <source>
        <dbReference type="ARBA" id="ARBA00023136"/>
    </source>
</evidence>
<keyword evidence="5" id="KW-1003">Cell membrane</keyword>
<keyword evidence="15" id="KW-0732">Signal</keyword>
<feature type="chain" id="PRO_5012974206" description="Nickel/cobalt efflux system" evidence="15">
    <location>
        <begin position="31"/>
        <end position="375"/>
    </location>
</feature>
<dbReference type="InterPro" id="IPR011541">
    <property type="entry name" value="Ni/Co_transpt_high_affinity"/>
</dbReference>
<protein>
    <recommendedName>
        <fullName evidence="13">Nickel/cobalt efflux system</fullName>
    </recommendedName>
</protein>
<dbReference type="OrthoDB" id="9812956at2"/>
<evidence type="ECO:0000256" key="14">
    <source>
        <dbReference type="SAM" id="MobiDB-lite"/>
    </source>
</evidence>
<gene>
    <name evidence="16" type="ORF">SAMN05444169_0314</name>
</gene>
<comment type="similarity">
    <text evidence="13">Belongs to the NiCoT transporter (TC 2.A.52) family.</text>
</comment>
<dbReference type="EMBL" id="LT670818">
    <property type="protein sequence ID" value="SHG06022.1"/>
    <property type="molecule type" value="Genomic_DNA"/>
</dbReference>
<keyword evidence="9" id="KW-0406">Ion transport</keyword>
<dbReference type="PANTHER" id="PTHR40659:SF1">
    <property type="entry name" value="NICKEL_COBALT EFFLUX SYSTEM RCNA"/>
    <property type="match status" value="1"/>
</dbReference>
<dbReference type="GO" id="GO:0006824">
    <property type="term" value="P:cobalt ion transport"/>
    <property type="evidence" value="ECO:0007669"/>
    <property type="project" value="UniProtKB-KW"/>
</dbReference>
<evidence type="ECO:0000256" key="15">
    <source>
        <dbReference type="SAM" id="SignalP"/>
    </source>
</evidence>
<feature type="transmembrane region" description="Helical" evidence="13">
    <location>
        <begin position="270"/>
        <end position="291"/>
    </location>
</feature>
<feature type="compositionally biased region" description="Basic residues" evidence="14">
    <location>
        <begin position="206"/>
        <end position="224"/>
    </location>
</feature>
<feature type="transmembrane region" description="Helical" evidence="13">
    <location>
        <begin position="154"/>
        <end position="173"/>
    </location>
</feature>
<reference evidence="16 17" key="1">
    <citation type="submission" date="2016-11" db="EMBL/GenBank/DDBJ databases">
        <authorList>
            <person name="Jaros S."/>
            <person name="Januszkiewicz K."/>
            <person name="Wedrychowicz H."/>
        </authorList>
    </citation>
    <scope>NUCLEOTIDE SEQUENCE [LARGE SCALE GENOMIC DNA]</scope>
    <source>
        <strain evidence="16 17">GAS242</strain>
    </source>
</reference>
<keyword evidence="7 13" id="KW-0812">Transmembrane</keyword>
<evidence type="ECO:0000313" key="17">
    <source>
        <dbReference type="Proteomes" id="UP000190675"/>
    </source>
</evidence>
<evidence type="ECO:0000256" key="10">
    <source>
        <dbReference type="ARBA" id="ARBA00023112"/>
    </source>
</evidence>
<evidence type="ECO:0000256" key="9">
    <source>
        <dbReference type="ARBA" id="ARBA00023065"/>
    </source>
</evidence>
<name>A0A1M5GRA9_9BRAD</name>
<evidence type="ECO:0000256" key="8">
    <source>
        <dbReference type="ARBA" id="ARBA00022989"/>
    </source>
</evidence>
<feature type="region of interest" description="Disordered" evidence="14">
    <location>
        <begin position="206"/>
        <end position="263"/>
    </location>
</feature>
<dbReference type="InterPro" id="IPR051224">
    <property type="entry name" value="NiCoT_RcnA"/>
</dbReference>
<feature type="transmembrane region" description="Helical" evidence="13">
    <location>
        <begin position="297"/>
        <end position="325"/>
    </location>
</feature>
<dbReference type="GO" id="GO:0032025">
    <property type="term" value="P:response to cobalt ion"/>
    <property type="evidence" value="ECO:0007669"/>
    <property type="project" value="TreeGrafter"/>
</dbReference>
<proteinExistence type="inferred from homology"/>
<evidence type="ECO:0000256" key="12">
    <source>
        <dbReference type="ARBA" id="ARBA00023285"/>
    </source>
</evidence>
<keyword evidence="10" id="KW-0921">Nickel transport</keyword>
<keyword evidence="6" id="KW-0533">Nickel</keyword>
<dbReference type="GO" id="GO:0015099">
    <property type="term" value="F:nickel cation transmembrane transporter activity"/>
    <property type="evidence" value="ECO:0007669"/>
    <property type="project" value="UniProtKB-UniRule"/>
</dbReference>
<accession>A0A1M5GRA9</accession>